<reference evidence="2 3" key="1">
    <citation type="submission" date="2023-08" db="EMBL/GenBank/DDBJ databases">
        <title>Mesonia sp. MT50, isolated from deep-sea sediment of the Mariana Trench.</title>
        <authorList>
            <person name="Fu H."/>
        </authorList>
    </citation>
    <scope>NUCLEOTIDE SEQUENCE [LARGE SCALE GENOMIC DNA]</scope>
    <source>
        <strain evidence="2 3">MT50</strain>
    </source>
</reference>
<feature type="transmembrane region" description="Helical" evidence="1">
    <location>
        <begin position="121"/>
        <end position="138"/>
    </location>
</feature>
<comment type="caution">
    <text evidence="2">The sequence shown here is derived from an EMBL/GenBank/DDBJ whole genome shotgun (WGS) entry which is preliminary data.</text>
</comment>
<keyword evidence="1" id="KW-1133">Transmembrane helix</keyword>
<dbReference type="EMBL" id="JAVHUL010000041">
    <property type="protein sequence ID" value="MDQ7918382.1"/>
    <property type="molecule type" value="Genomic_DNA"/>
</dbReference>
<keyword evidence="3" id="KW-1185">Reference proteome</keyword>
<feature type="transmembrane region" description="Helical" evidence="1">
    <location>
        <begin position="64"/>
        <end position="85"/>
    </location>
</feature>
<evidence type="ECO:0000256" key="1">
    <source>
        <dbReference type="SAM" id="Phobius"/>
    </source>
</evidence>
<feature type="transmembrane region" description="Helical" evidence="1">
    <location>
        <begin position="41"/>
        <end position="58"/>
    </location>
</feature>
<name>A0ABU1A3V3_9FLAO</name>
<keyword evidence="1" id="KW-0812">Transmembrane</keyword>
<evidence type="ECO:0000313" key="2">
    <source>
        <dbReference type="EMBL" id="MDQ7918382.1"/>
    </source>
</evidence>
<protein>
    <submittedName>
        <fullName evidence="2">Uncharacterized protein</fullName>
    </submittedName>
</protein>
<accession>A0ABU1A3V3</accession>
<feature type="transmembrane region" description="Helical" evidence="1">
    <location>
        <begin position="150"/>
        <end position="168"/>
    </location>
</feature>
<sequence>MEQDISNWKNLWEEKKSSPLDVRTLINRLTSVEKKNKKERIFLGISFPITVLILLLFLPISQSYYYLTAIICIGLGMLLILWQLYKSKLKPNTHEGDLSNQNYIAATIKSLKKKKLITSKYMWMYTFLLLLGLNTGYIELLQQLTIPMRILIHVLLTLSILIFMYVGIKKRMLKNKKEIEPLIDELEELTL</sequence>
<dbReference type="Proteomes" id="UP001230915">
    <property type="component" value="Unassembled WGS sequence"/>
</dbReference>
<gene>
    <name evidence="2" type="ORF">RBU60_12430</name>
</gene>
<organism evidence="2 3">
    <name type="scientific">Mesonia profundi</name>
    <dbReference type="NCBI Taxonomy" id="3070998"/>
    <lineage>
        <taxon>Bacteria</taxon>
        <taxon>Pseudomonadati</taxon>
        <taxon>Bacteroidota</taxon>
        <taxon>Flavobacteriia</taxon>
        <taxon>Flavobacteriales</taxon>
        <taxon>Flavobacteriaceae</taxon>
        <taxon>Mesonia</taxon>
    </lineage>
</organism>
<proteinExistence type="predicted"/>
<dbReference type="RefSeq" id="WP_308865377.1">
    <property type="nucleotide sequence ID" value="NZ_JAVHUL010000041.1"/>
</dbReference>
<evidence type="ECO:0000313" key="3">
    <source>
        <dbReference type="Proteomes" id="UP001230915"/>
    </source>
</evidence>
<keyword evidence="1" id="KW-0472">Membrane</keyword>